<sequence>MSSLTDDIFSQLSGPALQQISQQLGTGQTQTAGAVAAALPLLIGALGRNASQPQGAEALFGALGRDHSGAAGMGLGDILGAVLGGTQSRQTDGLGQLGHIFGGRQQQAVSGLGQTTGLGSDKAQMLLKILAPIVMAYLAKQVFGGGQQQASAPTAGALGDILGQAGRQAQQQGGLGGGLLGAVLDQDGDGDLDFNDMLKAGMGMMGGKR</sequence>
<dbReference type="Pfam" id="PF06078">
    <property type="entry name" value="DUF937"/>
    <property type="match status" value="1"/>
</dbReference>
<evidence type="ECO:0008006" key="3">
    <source>
        <dbReference type="Google" id="ProtNLM"/>
    </source>
</evidence>
<reference evidence="2" key="1">
    <citation type="submission" date="2017-01" db="EMBL/GenBank/DDBJ databases">
        <authorList>
            <person name="Varghese N."/>
            <person name="Submissions S."/>
        </authorList>
    </citation>
    <scope>NUCLEOTIDE SEQUENCE [LARGE SCALE GENOMIC DNA]</scope>
    <source>
        <strain evidence="2">UM1</strain>
    </source>
</reference>
<evidence type="ECO:0000313" key="2">
    <source>
        <dbReference type="Proteomes" id="UP000241788"/>
    </source>
</evidence>
<protein>
    <recommendedName>
        <fullName evidence="3">DUF937 domain-containing protein</fullName>
    </recommendedName>
</protein>
<dbReference type="InterPro" id="IPR018247">
    <property type="entry name" value="EF_Hand_1_Ca_BS"/>
</dbReference>
<accession>A0A1N6PG83</accession>
<organism evidence="1 2">
    <name type="scientific">Solilutibacter tolerans</name>
    <dbReference type="NCBI Taxonomy" id="1604334"/>
    <lineage>
        <taxon>Bacteria</taxon>
        <taxon>Pseudomonadati</taxon>
        <taxon>Pseudomonadota</taxon>
        <taxon>Gammaproteobacteria</taxon>
        <taxon>Lysobacterales</taxon>
        <taxon>Lysobacteraceae</taxon>
        <taxon>Solilutibacter</taxon>
    </lineage>
</organism>
<proteinExistence type="predicted"/>
<dbReference type="InterPro" id="IPR009282">
    <property type="entry name" value="DUF937"/>
</dbReference>
<dbReference type="Proteomes" id="UP000241788">
    <property type="component" value="Unassembled WGS sequence"/>
</dbReference>
<keyword evidence="2" id="KW-1185">Reference proteome</keyword>
<dbReference type="RefSeq" id="WP_076585083.1">
    <property type="nucleotide sequence ID" value="NZ_FTLW01000001.1"/>
</dbReference>
<gene>
    <name evidence="1" type="ORF">SAMN05421546_0601</name>
</gene>
<name>A0A1N6PG83_9GAMM</name>
<dbReference type="EMBL" id="FTLW01000001">
    <property type="protein sequence ID" value="SIQ03262.1"/>
    <property type="molecule type" value="Genomic_DNA"/>
</dbReference>
<dbReference type="OrthoDB" id="8812842at2"/>
<evidence type="ECO:0000313" key="1">
    <source>
        <dbReference type="EMBL" id="SIQ03262.1"/>
    </source>
</evidence>
<dbReference type="AlphaFoldDB" id="A0A1N6PG83"/>
<dbReference type="PROSITE" id="PS00018">
    <property type="entry name" value="EF_HAND_1"/>
    <property type="match status" value="1"/>
</dbReference>
<dbReference type="STRING" id="1604334.SAMN05421546_0601"/>